<protein>
    <submittedName>
        <fullName evidence="2">CoA transferase</fullName>
    </submittedName>
</protein>
<dbReference type="OrthoDB" id="9797653at2"/>
<keyword evidence="1 2" id="KW-0808">Transferase</keyword>
<dbReference type="InterPro" id="IPR050483">
    <property type="entry name" value="CoA-transferase_III_domain"/>
</dbReference>
<dbReference type="AlphaFoldDB" id="A0A5S3PUH3"/>
<dbReference type="EMBL" id="VATY01000001">
    <property type="protein sequence ID" value="TMM58651.1"/>
    <property type="molecule type" value="Genomic_DNA"/>
</dbReference>
<proteinExistence type="predicted"/>
<dbReference type="InterPro" id="IPR003673">
    <property type="entry name" value="CoA-Trfase_fam_III"/>
</dbReference>
<reference evidence="2 3" key="1">
    <citation type="submission" date="2019-05" db="EMBL/GenBank/DDBJ databases">
        <authorList>
            <person name="Zhang J.-Y."/>
            <person name="Feg X."/>
            <person name="Du Z.-J."/>
        </authorList>
    </citation>
    <scope>NUCLEOTIDE SEQUENCE [LARGE SCALE GENOMIC DNA]</scope>
    <source>
        <strain evidence="2 3">RZ26</strain>
    </source>
</reference>
<evidence type="ECO:0000256" key="1">
    <source>
        <dbReference type="ARBA" id="ARBA00022679"/>
    </source>
</evidence>
<dbReference type="Gene3D" id="3.30.1540.10">
    <property type="entry name" value="formyl-coa transferase, domain 3"/>
    <property type="match status" value="1"/>
</dbReference>
<comment type="caution">
    <text evidence="2">The sequence shown here is derived from an EMBL/GenBank/DDBJ whole genome shotgun (WGS) entry which is preliminary data.</text>
</comment>
<accession>A0A5S3PUH3</accession>
<evidence type="ECO:0000313" key="3">
    <source>
        <dbReference type="Proteomes" id="UP000310314"/>
    </source>
</evidence>
<dbReference type="PANTHER" id="PTHR48207:SF3">
    <property type="entry name" value="SUCCINATE--HYDROXYMETHYLGLUTARATE COA-TRANSFERASE"/>
    <property type="match status" value="1"/>
</dbReference>
<dbReference type="InterPro" id="IPR023606">
    <property type="entry name" value="CoA-Trfase_III_dom_1_sf"/>
</dbReference>
<dbReference type="SUPFAM" id="SSF89796">
    <property type="entry name" value="CoA-transferase family III (CaiB/BaiF)"/>
    <property type="match status" value="1"/>
</dbReference>
<evidence type="ECO:0000313" key="2">
    <source>
        <dbReference type="EMBL" id="TMM58651.1"/>
    </source>
</evidence>
<dbReference type="Proteomes" id="UP000310314">
    <property type="component" value="Unassembled WGS sequence"/>
</dbReference>
<gene>
    <name evidence="2" type="ORF">FEE95_04255</name>
</gene>
<dbReference type="PANTHER" id="PTHR48207">
    <property type="entry name" value="SUCCINATE--HYDROXYMETHYLGLUTARATE COA-TRANSFERASE"/>
    <property type="match status" value="1"/>
</dbReference>
<keyword evidence="3" id="KW-1185">Reference proteome</keyword>
<organism evidence="2 3">
    <name type="scientific">Maribacter algarum</name>
    <name type="common">ex Zhang et al. 2020</name>
    <dbReference type="NCBI Taxonomy" id="2578118"/>
    <lineage>
        <taxon>Bacteria</taxon>
        <taxon>Pseudomonadati</taxon>
        <taxon>Bacteroidota</taxon>
        <taxon>Flavobacteriia</taxon>
        <taxon>Flavobacteriales</taxon>
        <taxon>Flavobacteriaceae</taxon>
        <taxon>Maribacter</taxon>
    </lineage>
</organism>
<dbReference type="RefSeq" id="WP_138656583.1">
    <property type="nucleotide sequence ID" value="NZ_VATY01000001.1"/>
</dbReference>
<dbReference type="Pfam" id="PF02515">
    <property type="entry name" value="CoA_transf_3"/>
    <property type="match status" value="1"/>
</dbReference>
<dbReference type="InterPro" id="IPR044855">
    <property type="entry name" value="CoA-Trfase_III_dom3_sf"/>
</dbReference>
<sequence>MHSAPLKGLKVLEFTHAVMGPCTGLLLADMGADVVHIEPTKGDNTRRLKGFGTGYFWFYNRNKKSLAVDLKSEEGIQLIYDLVKEYDIVVENFGPGTMDRLGLGYEKLKTLNNKLIYCSLKGFLSGPYEKRHAMDEVVQMMGGLAYMTGREGDPLRAGTSVIDITGGMFGYIGILQALYEREKTGEGGFVKSALFETCAFLMGQHMAYASQIDYEIPPMPSRVSAWSIYKVFDTKDDSKVFVGIISEKHWARLCEVFDWSDWSSDGRLETNNKRIDERDWFLPALDERFKAFTKQEIINRCDKGHIPFAPISQPEDLFDDVQLNEGDSLLNVTMPDGKKTKLPKFPLEYKGTRSGIRMDPPKIGEHTAEVLKELNIDDDAIAKMVAAGIIKTE</sequence>
<dbReference type="Gene3D" id="3.40.50.10540">
    <property type="entry name" value="Crotonobetainyl-coa:carnitine coa-transferase, domain 1"/>
    <property type="match status" value="1"/>
</dbReference>
<name>A0A5S3PUH3_9FLAO</name>
<dbReference type="GO" id="GO:0008410">
    <property type="term" value="F:CoA-transferase activity"/>
    <property type="evidence" value="ECO:0007669"/>
    <property type="project" value="TreeGrafter"/>
</dbReference>